<protein>
    <submittedName>
        <fullName evidence="1">Unnamed protein product</fullName>
    </submittedName>
</protein>
<reference evidence="1" key="1">
    <citation type="submission" date="2023-04" db="EMBL/GenBank/DDBJ databases">
        <title>Ambrosiozyma monospora NBRC 10751.</title>
        <authorList>
            <person name="Ichikawa N."/>
            <person name="Sato H."/>
            <person name="Tonouchi N."/>
        </authorList>
    </citation>
    <scope>NUCLEOTIDE SEQUENCE</scope>
    <source>
        <strain evidence="1">NBRC 10751</strain>
    </source>
</reference>
<accession>A0ACB5SYH6</accession>
<evidence type="ECO:0000313" key="2">
    <source>
        <dbReference type="Proteomes" id="UP001165064"/>
    </source>
</evidence>
<dbReference type="EMBL" id="BSXS01001484">
    <property type="protein sequence ID" value="GME76316.1"/>
    <property type="molecule type" value="Genomic_DNA"/>
</dbReference>
<dbReference type="Proteomes" id="UP001165064">
    <property type="component" value="Unassembled WGS sequence"/>
</dbReference>
<comment type="caution">
    <text evidence="1">The sequence shown here is derived from an EMBL/GenBank/DDBJ whole genome shotgun (WGS) entry which is preliminary data.</text>
</comment>
<keyword evidence="2" id="KW-1185">Reference proteome</keyword>
<gene>
    <name evidence="1" type="ORF">Amon02_000254600</name>
</gene>
<sequence>MEWFKLRPCRLRNFRFKNHGNFRWSKWCNIKLTNEAFSEVGDKSGVPSGIVAAATSYLDGLIAGSPTATAAPSGTTWKRWEVQGCYQELANEVFAQVVEKLGVLSDVVSAATSIIDEWISGSFTGTTNSSDSSVVSDPQTTASANSSSVNLSKRDDTPSTTPNASIPTASSSNSTQEKNTRNLSLYIKFKFGLCIYTA</sequence>
<organism evidence="1 2">
    <name type="scientific">Ambrosiozyma monospora</name>
    <name type="common">Yeast</name>
    <name type="synonym">Endomycopsis monosporus</name>
    <dbReference type="NCBI Taxonomy" id="43982"/>
    <lineage>
        <taxon>Eukaryota</taxon>
        <taxon>Fungi</taxon>
        <taxon>Dikarya</taxon>
        <taxon>Ascomycota</taxon>
        <taxon>Saccharomycotina</taxon>
        <taxon>Pichiomycetes</taxon>
        <taxon>Pichiales</taxon>
        <taxon>Pichiaceae</taxon>
        <taxon>Ambrosiozyma</taxon>
    </lineage>
</organism>
<name>A0ACB5SYH6_AMBMO</name>
<evidence type="ECO:0000313" key="1">
    <source>
        <dbReference type="EMBL" id="GME76316.1"/>
    </source>
</evidence>
<proteinExistence type="predicted"/>